<reference evidence="2" key="1">
    <citation type="submission" date="2020-05" db="EMBL/GenBank/DDBJ databases">
        <authorList>
            <person name="Chiriac C."/>
            <person name="Salcher M."/>
            <person name="Ghai R."/>
            <person name="Kavagutti S V."/>
        </authorList>
    </citation>
    <scope>NUCLEOTIDE SEQUENCE</scope>
</reference>
<evidence type="ECO:0000313" key="1">
    <source>
        <dbReference type="EMBL" id="CAB4710018.1"/>
    </source>
</evidence>
<sequence>MTSNMPGDMNGEIRDVELHGELPSLHSPILIVMLQGWIDAAGAANDAMSAIESQIDPLPVATFDPDVFIDYRARRPTMEIREGRNNGIDWPSIGMYSGKDNNGRDVLILRGHEPDSAWNRFSAAVRELCVRMNVSMMVGLGAYPFPTPHTRASNLSCTTPTIELLNKIAFLRSTVDVPAGMTAVLEQVLHDSGIPSISVWAQVPQYIPGMTYPAASLAILRGLVPVADLHFDGTALEQESVIQRERLDRMVARNSEHAEMVEKLEAAYDAVAPNTNSDPEKPLMTEHDIPSPEEMTAELEAFLRNANPDLP</sequence>
<dbReference type="EMBL" id="CAFBMF010000015">
    <property type="protein sequence ID" value="CAB4891478.1"/>
    <property type="molecule type" value="Genomic_DNA"/>
</dbReference>
<gene>
    <name evidence="1" type="ORF">UFOPK2658_00344</name>
    <name evidence="2" type="ORF">UFOPK2880_00564</name>
    <name evidence="3" type="ORF">UFOPK3004_00338</name>
    <name evidence="4" type="ORF">UFOPK3304_00521</name>
    <name evidence="5" type="ORF">UFOPK3494_00396</name>
    <name evidence="6" type="ORF">UFOPK4134_00386</name>
</gene>
<dbReference type="InterPro" id="IPR038389">
    <property type="entry name" value="PSMG2_sf"/>
</dbReference>
<organism evidence="2">
    <name type="scientific">freshwater metagenome</name>
    <dbReference type="NCBI Taxonomy" id="449393"/>
    <lineage>
        <taxon>unclassified sequences</taxon>
        <taxon>metagenomes</taxon>
        <taxon>ecological metagenomes</taxon>
    </lineage>
</organism>
<accession>A0A6J6V3S4</accession>
<evidence type="ECO:0000313" key="3">
    <source>
        <dbReference type="EMBL" id="CAB4795641.1"/>
    </source>
</evidence>
<evidence type="ECO:0000313" key="4">
    <source>
        <dbReference type="EMBL" id="CAB4862205.1"/>
    </source>
</evidence>
<dbReference type="EMBL" id="CAEZYH010000007">
    <property type="protein sequence ID" value="CAB4710018.1"/>
    <property type="molecule type" value="Genomic_DNA"/>
</dbReference>
<dbReference type="EMBL" id="CAFAAL010000016">
    <property type="protein sequence ID" value="CAB4795641.1"/>
    <property type="molecule type" value="Genomic_DNA"/>
</dbReference>
<protein>
    <submittedName>
        <fullName evidence="2">Unannotated protein</fullName>
    </submittedName>
</protein>
<name>A0A6J6V3S4_9ZZZZ</name>
<proteinExistence type="predicted"/>
<evidence type="ECO:0000313" key="5">
    <source>
        <dbReference type="EMBL" id="CAB4891478.1"/>
    </source>
</evidence>
<dbReference type="Pfam" id="PF09754">
    <property type="entry name" value="PAC2"/>
    <property type="match status" value="1"/>
</dbReference>
<evidence type="ECO:0000313" key="6">
    <source>
        <dbReference type="EMBL" id="CAB5022966.1"/>
    </source>
</evidence>
<evidence type="ECO:0000313" key="2">
    <source>
        <dbReference type="EMBL" id="CAB4766820.1"/>
    </source>
</evidence>
<dbReference type="SUPFAM" id="SSF159659">
    <property type="entry name" value="Cgl1923-like"/>
    <property type="match status" value="1"/>
</dbReference>
<dbReference type="EMBL" id="CAFBLJ010000018">
    <property type="protein sequence ID" value="CAB4862205.1"/>
    <property type="molecule type" value="Genomic_DNA"/>
</dbReference>
<dbReference type="PIRSF" id="PIRSF028754">
    <property type="entry name" value="UCP028754"/>
    <property type="match status" value="1"/>
</dbReference>
<dbReference type="AlphaFoldDB" id="A0A6J6V3S4"/>
<dbReference type="InterPro" id="IPR008492">
    <property type="entry name" value="Rv2714-like"/>
</dbReference>
<dbReference type="EMBL" id="CAEZZP010000023">
    <property type="protein sequence ID" value="CAB4766820.1"/>
    <property type="molecule type" value="Genomic_DNA"/>
</dbReference>
<dbReference type="EMBL" id="CAFBPS010000015">
    <property type="protein sequence ID" value="CAB5022966.1"/>
    <property type="molecule type" value="Genomic_DNA"/>
</dbReference>
<dbReference type="Gene3D" id="3.40.50.10900">
    <property type="entry name" value="PAC-like subunit"/>
    <property type="match status" value="1"/>
</dbReference>
<dbReference type="InterPro" id="IPR019151">
    <property type="entry name" value="Proteasome_assmbl_chaperone_2"/>
</dbReference>